<dbReference type="AlphaFoldDB" id="A0AAW0Z467"/>
<evidence type="ECO:0000313" key="4">
    <source>
        <dbReference type="Proteomes" id="UP001388673"/>
    </source>
</evidence>
<dbReference type="InterPro" id="IPR029058">
    <property type="entry name" value="AB_hydrolase_fold"/>
</dbReference>
<sequence length="400" mass="45112">MHPIDLPDQPFNLVCRISTPSNRTDGPKRIDPAYPTILLCHPVWMDSFFFYPQFDDSLLYERYNLIAFDLPGHGFTYLKKPAEAKYTLESAVEAIYLGLIALDVKLIHVVGSGTGSAQAMRLASLHPGLIESMTLIMPSSPDEPTFVKTVFDEWMLSVRKAIFDDDVQSLYLLVENVFDFCTGREGDPAMREMKQEARRLVESKLSSGQLGMGLPIFENLLRARGTMFTMEEAQNIDFPVLIIQDQRAGNESFERMIDIINDTRHRHGEPHGADRVILDGDLIPRWVTLTNPDVLNALISAFVQSKFASLPSLPTIPLTPSITRRPSTPREHSGCHIISPRPRLPPGRKSFRDMMDELEIQKRRQMEKGGVNVEVEIMISVDEVGESDDVLSRDSALFQP</sequence>
<dbReference type="EMBL" id="JBCAWK010000002">
    <property type="protein sequence ID" value="KAK8865721.1"/>
    <property type="molecule type" value="Genomic_DNA"/>
</dbReference>
<proteinExistence type="predicted"/>
<dbReference type="KEGG" id="kne:92178126"/>
<dbReference type="InterPro" id="IPR050266">
    <property type="entry name" value="AB_hydrolase_sf"/>
</dbReference>
<dbReference type="RefSeq" id="XP_066805200.1">
    <property type="nucleotide sequence ID" value="XM_066943999.1"/>
</dbReference>
<dbReference type="GeneID" id="92178126"/>
<evidence type="ECO:0000256" key="1">
    <source>
        <dbReference type="SAM" id="MobiDB-lite"/>
    </source>
</evidence>
<dbReference type="PANTHER" id="PTHR43798">
    <property type="entry name" value="MONOACYLGLYCEROL LIPASE"/>
    <property type="match status" value="1"/>
</dbReference>
<dbReference type="Proteomes" id="UP001388673">
    <property type="component" value="Unassembled WGS sequence"/>
</dbReference>
<dbReference type="Pfam" id="PF00561">
    <property type="entry name" value="Abhydrolase_1"/>
    <property type="match status" value="1"/>
</dbReference>
<dbReference type="GO" id="GO:0016020">
    <property type="term" value="C:membrane"/>
    <property type="evidence" value="ECO:0007669"/>
    <property type="project" value="TreeGrafter"/>
</dbReference>
<evidence type="ECO:0000259" key="2">
    <source>
        <dbReference type="Pfam" id="PF00561"/>
    </source>
</evidence>
<feature type="region of interest" description="Disordered" evidence="1">
    <location>
        <begin position="319"/>
        <end position="349"/>
    </location>
</feature>
<comment type="caution">
    <text evidence="3">The sequence shown here is derived from an EMBL/GenBank/DDBJ whole genome shotgun (WGS) entry which is preliminary data.</text>
</comment>
<dbReference type="InterPro" id="IPR000073">
    <property type="entry name" value="AB_hydrolase_1"/>
</dbReference>
<dbReference type="PANTHER" id="PTHR43798:SF33">
    <property type="entry name" value="HYDROLASE, PUTATIVE (AFU_ORTHOLOGUE AFUA_2G14860)-RELATED"/>
    <property type="match status" value="1"/>
</dbReference>
<accession>A0AAW0Z467</accession>
<dbReference type="Gene3D" id="3.40.50.1820">
    <property type="entry name" value="alpha/beta hydrolase"/>
    <property type="match status" value="1"/>
</dbReference>
<dbReference type="SUPFAM" id="SSF53474">
    <property type="entry name" value="alpha/beta-Hydrolases"/>
    <property type="match status" value="1"/>
</dbReference>
<name>A0AAW0Z467_9TREE</name>
<protein>
    <recommendedName>
        <fullName evidence="2">AB hydrolase-1 domain-containing protein</fullName>
    </recommendedName>
</protein>
<reference evidence="3 4" key="1">
    <citation type="journal article" date="2024" name="bioRxiv">
        <title>Comparative genomics of Cryptococcus and Kwoniella reveals pathogenesis evolution and contrasting karyotype dynamics via intercentromeric recombination or chromosome fusion.</title>
        <authorList>
            <person name="Coelho M.A."/>
            <person name="David-Palma M."/>
            <person name="Shea T."/>
            <person name="Bowers K."/>
            <person name="McGinley-Smith S."/>
            <person name="Mohammad A.W."/>
            <person name="Gnirke A."/>
            <person name="Yurkov A.M."/>
            <person name="Nowrousian M."/>
            <person name="Sun S."/>
            <person name="Cuomo C.A."/>
            <person name="Heitman J."/>
        </authorList>
    </citation>
    <scope>NUCLEOTIDE SEQUENCE [LARGE SCALE GENOMIC DNA]</scope>
    <source>
        <strain evidence="3 4">CBS 13917</strain>
    </source>
</reference>
<feature type="domain" description="AB hydrolase-1" evidence="2">
    <location>
        <begin position="36"/>
        <end position="155"/>
    </location>
</feature>
<evidence type="ECO:0000313" key="3">
    <source>
        <dbReference type="EMBL" id="KAK8865721.1"/>
    </source>
</evidence>
<keyword evidence="4" id="KW-1185">Reference proteome</keyword>
<gene>
    <name evidence="3" type="ORF">IAR55_000867</name>
</gene>
<organism evidence="3 4">
    <name type="scientific">Kwoniella newhampshirensis</name>
    <dbReference type="NCBI Taxonomy" id="1651941"/>
    <lineage>
        <taxon>Eukaryota</taxon>
        <taxon>Fungi</taxon>
        <taxon>Dikarya</taxon>
        <taxon>Basidiomycota</taxon>
        <taxon>Agaricomycotina</taxon>
        <taxon>Tremellomycetes</taxon>
        <taxon>Tremellales</taxon>
        <taxon>Cryptococcaceae</taxon>
        <taxon>Kwoniella</taxon>
    </lineage>
</organism>